<organism evidence="1 2">
    <name type="scientific">Shewanella zhuhaiensis</name>
    <dbReference type="NCBI Taxonomy" id="2919576"/>
    <lineage>
        <taxon>Bacteria</taxon>
        <taxon>Pseudomonadati</taxon>
        <taxon>Pseudomonadota</taxon>
        <taxon>Gammaproteobacteria</taxon>
        <taxon>Alteromonadales</taxon>
        <taxon>Shewanellaceae</taxon>
        <taxon>Shewanella</taxon>
    </lineage>
</organism>
<dbReference type="Proteomes" id="UP001297581">
    <property type="component" value="Unassembled WGS sequence"/>
</dbReference>
<dbReference type="RefSeq" id="WP_240589446.1">
    <property type="nucleotide sequence ID" value="NZ_JAKUDL010000001.1"/>
</dbReference>
<dbReference type="AlphaFoldDB" id="A0AAJ1BF84"/>
<name>A0AAJ1BF84_9GAMM</name>
<dbReference type="Gene3D" id="3.90.1720.10">
    <property type="entry name" value="endopeptidase domain like (from Nostoc punctiforme)"/>
    <property type="match status" value="1"/>
</dbReference>
<comment type="caution">
    <text evidence="1">The sequence shown here is derived from an EMBL/GenBank/DDBJ whole genome shotgun (WGS) entry which is preliminary data.</text>
</comment>
<reference evidence="1 2" key="1">
    <citation type="submission" date="2022-02" db="EMBL/GenBank/DDBJ databases">
        <title>The genome sequence of Shewanella sp. 3B26.</title>
        <authorList>
            <person name="Du J."/>
        </authorList>
    </citation>
    <scope>NUCLEOTIDE SEQUENCE [LARGE SCALE GENOMIC DNA]</scope>
    <source>
        <strain evidence="1 2">3B26</strain>
    </source>
</reference>
<proteinExistence type="predicted"/>
<gene>
    <name evidence="1" type="ORF">MJ923_00530</name>
</gene>
<evidence type="ECO:0000313" key="1">
    <source>
        <dbReference type="EMBL" id="MCH4292784.1"/>
    </source>
</evidence>
<dbReference type="SUPFAM" id="SSF54001">
    <property type="entry name" value="Cysteine proteinases"/>
    <property type="match status" value="1"/>
</dbReference>
<dbReference type="EMBL" id="JAKUDL010000001">
    <property type="protein sequence ID" value="MCH4292784.1"/>
    <property type="molecule type" value="Genomic_DNA"/>
</dbReference>
<accession>A0AAJ1BF84</accession>
<protein>
    <submittedName>
        <fullName evidence="1">Uncharacterized protein</fullName>
    </submittedName>
</protein>
<sequence length="305" mass="32539">MTQDTESTLTLADLKPGDVLIMEGDLRPSNPTRYLDELIMLLNDSDVCHGAIFIGKDSSGQFTLIDDALNGVGIRPIRDSQDSSDPRFDTWYVRRMASDNLKPVIAQAQTYLGKAYYDKAWLVMLGLLLIVKDITPSGVGQSALLEVLKFFAYELDKHLFGRPGETGLVCSQFVAVSFDGAGPGYQLQIKPGRLAGQQSIEALRAQAPIHALALGSNDVEGLMEKVRVTRGLSLGYPASGGSLSSLLASIGEAGVSLVKGLGSGELAGLQQSYASYQANFVTPACLKEGCTNLSAIGKVGFHYGD</sequence>
<dbReference type="InterPro" id="IPR038765">
    <property type="entry name" value="Papain-like_cys_pep_sf"/>
</dbReference>
<keyword evidence="2" id="KW-1185">Reference proteome</keyword>
<evidence type="ECO:0000313" key="2">
    <source>
        <dbReference type="Proteomes" id="UP001297581"/>
    </source>
</evidence>